<dbReference type="PROSITE" id="PS01085">
    <property type="entry name" value="RIBUL_P_3_EPIMER_1"/>
    <property type="match status" value="1"/>
</dbReference>
<dbReference type="OrthoDB" id="1645589at2"/>
<dbReference type="NCBIfam" id="NF004076">
    <property type="entry name" value="PRK05581.1-4"/>
    <property type="match status" value="1"/>
</dbReference>
<dbReference type="EC" id="5.1.3.1" evidence="7 10"/>
<feature type="binding site" evidence="14">
    <location>
        <position position="176"/>
    </location>
    <ligand>
        <name>substrate</name>
    </ligand>
</feature>
<sequence>MTELCFSILAADFAHLADDVAKATEGGGTVVHFDVMDGVFVPNISIGPPVLNSLRKATALPIDCHLMIANADAYIPAFADNGADWVSVQWEACRHLNRTLELIRSHGMKPGVVINPATPVEFLTDVLDIVDHVLVMTVNPGFGGQAFIPGTLKKIERLAQMRQERDLDFRIQVDGGIDHTTVESVVKAGAELLVAGTSVFGRGQAVEDARSLLDLARKAELARKTELATSGR</sequence>
<dbReference type="SUPFAM" id="SSF51366">
    <property type="entry name" value="Ribulose-phoshate binding barrel"/>
    <property type="match status" value="1"/>
</dbReference>
<accession>A0A5B9EAP3</accession>
<dbReference type="GO" id="GO:0006098">
    <property type="term" value="P:pentose-phosphate shunt"/>
    <property type="evidence" value="ECO:0007669"/>
    <property type="project" value="UniProtKB-UniRule"/>
</dbReference>
<dbReference type="AlphaFoldDB" id="A0A5B9EAP3"/>
<dbReference type="HAMAP" id="MF_02227">
    <property type="entry name" value="RPE"/>
    <property type="match status" value="1"/>
</dbReference>
<feature type="binding site" evidence="10 13">
    <location>
        <position position="34"/>
    </location>
    <ligand>
        <name>a divalent metal cation</name>
        <dbReference type="ChEBI" id="CHEBI:60240"/>
    </ligand>
</feature>
<evidence type="ECO:0000256" key="12">
    <source>
        <dbReference type="PIRSR" id="PIRSR001461-1"/>
    </source>
</evidence>
<dbReference type="GO" id="GO:0046872">
    <property type="term" value="F:metal ion binding"/>
    <property type="evidence" value="ECO:0007669"/>
    <property type="project" value="UniProtKB-UniRule"/>
</dbReference>
<feature type="binding site" evidence="10 14">
    <location>
        <begin position="141"/>
        <end position="144"/>
    </location>
    <ligand>
        <name>substrate</name>
    </ligand>
</feature>
<comment type="caution">
    <text evidence="10">Lacks conserved residue(s) required for the propagation of feature annotation.</text>
</comment>
<dbReference type="Pfam" id="PF00834">
    <property type="entry name" value="Ribul_P_3_epim"/>
    <property type="match status" value="1"/>
</dbReference>
<dbReference type="PANTHER" id="PTHR11749">
    <property type="entry name" value="RIBULOSE-5-PHOSPHATE-3-EPIMERASE"/>
    <property type="match status" value="1"/>
</dbReference>
<evidence type="ECO:0000256" key="8">
    <source>
        <dbReference type="ARBA" id="ARBA00022723"/>
    </source>
</evidence>
<comment type="similarity">
    <text evidence="6 10 11">Belongs to the ribulose-phosphate 3-epimerase family.</text>
</comment>
<comment type="cofactor">
    <cofactor evidence="4">
        <name>Zn(2+)</name>
        <dbReference type="ChEBI" id="CHEBI:29105"/>
    </cofactor>
</comment>
<evidence type="ECO:0000256" key="7">
    <source>
        <dbReference type="ARBA" id="ARBA00013188"/>
    </source>
</evidence>
<evidence type="ECO:0000256" key="5">
    <source>
        <dbReference type="ARBA" id="ARBA00001954"/>
    </source>
</evidence>
<feature type="binding site" evidence="10 13">
    <location>
        <position position="32"/>
    </location>
    <ligand>
        <name>a divalent metal cation</name>
        <dbReference type="ChEBI" id="CHEBI:60240"/>
    </ligand>
</feature>
<dbReference type="PROSITE" id="PS01086">
    <property type="entry name" value="RIBUL_P_3_EPIMER_2"/>
    <property type="match status" value="1"/>
</dbReference>
<comment type="pathway">
    <text evidence="10">Carbohydrate degradation.</text>
</comment>
<evidence type="ECO:0000256" key="2">
    <source>
        <dbReference type="ARBA" id="ARBA00001936"/>
    </source>
</evidence>
<comment type="cofactor">
    <cofactor evidence="10 13">
        <name>a divalent metal cation</name>
        <dbReference type="ChEBI" id="CHEBI:60240"/>
    </cofactor>
    <text evidence="10 13">Binds 1 divalent metal cation per subunit.</text>
</comment>
<keyword evidence="13" id="KW-0464">Manganese</keyword>
<comment type="catalytic activity">
    <reaction evidence="1 10 11">
        <text>D-ribulose 5-phosphate = D-xylulose 5-phosphate</text>
        <dbReference type="Rhea" id="RHEA:13677"/>
        <dbReference type="ChEBI" id="CHEBI:57737"/>
        <dbReference type="ChEBI" id="CHEBI:58121"/>
        <dbReference type="EC" id="5.1.3.1"/>
    </reaction>
</comment>
<evidence type="ECO:0000256" key="6">
    <source>
        <dbReference type="ARBA" id="ARBA00009541"/>
    </source>
</evidence>
<evidence type="ECO:0000256" key="14">
    <source>
        <dbReference type="PIRSR" id="PIRSR001461-3"/>
    </source>
</evidence>
<keyword evidence="13" id="KW-0170">Cobalt</keyword>
<dbReference type="EMBL" id="CP042806">
    <property type="protein sequence ID" value="QEE27327.1"/>
    <property type="molecule type" value="Genomic_DNA"/>
</dbReference>
<feature type="binding site" evidence="10 14">
    <location>
        <position position="65"/>
    </location>
    <ligand>
        <name>substrate</name>
    </ligand>
</feature>
<comment type="cofactor">
    <cofactor evidence="2">
        <name>Mn(2+)</name>
        <dbReference type="ChEBI" id="CHEBI:29035"/>
    </cofactor>
</comment>
<comment type="cofactor">
    <cofactor evidence="3">
        <name>Co(2+)</name>
        <dbReference type="ChEBI" id="CHEBI:48828"/>
    </cofactor>
</comment>
<reference evidence="15 16" key="1">
    <citation type="submission" date="2019-08" db="EMBL/GenBank/DDBJ databases">
        <title>Complete genome sequence of Terriglobus albidus strain ORNL.</title>
        <authorList>
            <person name="Podar M."/>
        </authorList>
    </citation>
    <scope>NUCLEOTIDE SEQUENCE [LARGE SCALE GENOMIC DNA]</scope>
    <source>
        <strain evidence="15 16">ORNL</strain>
    </source>
</reference>
<feature type="active site" description="Proton donor" evidence="10 12">
    <location>
        <position position="174"/>
    </location>
</feature>
<name>A0A5B9EAP3_9BACT</name>
<evidence type="ECO:0000313" key="15">
    <source>
        <dbReference type="EMBL" id="QEE27327.1"/>
    </source>
</evidence>
<feature type="binding site" evidence="10 13">
    <location>
        <position position="174"/>
    </location>
    <ligand>
        <name>a divalent metal cation</name>
        <dbReference type="ChEBI" id="CHEBI:60240"/>
    </ligand>
</feature>
<evidence type="ECO:0000256" key="10">
    <source>
        <dbReference type="HAMAP-Rule" id="MF_02227"/>
    </source>
</evidence>
<dbReference type="InterPro" id="IPR013785">
    <property type="entry name" value="Aldolase_TIM"/>
</dbReference>
<evidence type="ECO:0000256" key="13">
    <source>
        <dbReference type="PIRSR" id="PIRSR001461-2"/>
    </source>
</evidence>
<feature type="binding site" evidence="10 13">
    <location>
        <position position="65"/>
    </location>
    <ligand>
        <name>a divalent metal cation</name>
        <dbReference type="ChEBI" id="CHEBI:60240"/>
    </ligand>
</feature>
<dbReference type="KEGG" id="talb:FTW19_04450"/>
<proteinExistence type="inferred from homology"/>
<evidence type="ECO:0000256" key="4">
    <source>
        <dbReference type="ARBA" id="ARBA00001947"/>
    </source>
</evidence>
<feature type="binding site" evidence="10 14">
    <location>
        <position position="7"/>
    </location>
    <ligand>
        <name>substrate</name>
    </ligand>
</feature>
<feature type="binding site" evidence="14">
    <location>
        <begin position="196"/>
        <end position="197"/>
    </location>
    <ligand>
        <name>substrate</name>
    </ligand>
</feature>
<evidence type="ECO:0000256" key="1">
    <source>
        <dbReference type="ARBA" id="ARBA00001782"/>
    </source>
</evidence>
<dbReference type="InterPro" id="IPR011060">
    <property type="entry name" value="RibuloseP-bd_barrel"/>
</dbReference>
<dbReference type="FunFam" id="3.20.20.70:FF:000004">
    <property type="entry name" value="Ribulose-phosphate 3-epimerase"/>
    <property type="match status" value="1"/>
</dbReference>
<dbReference type="PIRSF" id="PIRSF001461">
    <property type="entry name" value="RPE"/>
    <property type="match status" value="1"/>
</dbReference>
<protein>
    <recommendedName>
        <fullName evidence="7 10">Ribulose-phosphate 3-epimerase</fullName>
        <ecNumber evidence="7 10">5.1.3.1</ecNumber>
    </recommendedName>
</protein>
<dbReference type="InterPro" id="IPR000056">
    <property type="entry name" value="Ribul_P_3_epim-like"/>
</dbReference>
<evidence type="ECO:0000256" key="9">
    <source>
        <dbReference type="ARBA" id="ARBA00023235"/>
    </source>
</evidence>
<evidence type="ECO:0000256" key="3">
    <source>
        <dbReference type="ARBA" id="ARBA00001941"/>
    </source>
</evidence>
<keyword evidence="13" id="KW-0862">Zinc</keyword>
<feature type="active site" description="Proton acceptor" evidence="10 12">
    <location>
        <position position="34"/>
    </location>
</feature>
<keyword evidence="10 11" id="KW-0119">Carbohydrate metabolism</keyword>
<dbReference type="RefSeq" id="WP_147646520.1">
    <property type="nucleotide sequence ID" value="NZ_CP042806.1"/>
</dbReference>
<dbReference type="Gene3D" id="3.20.20.70">
    <property type="entry name" value="Aldolase class I"/>
    <property type="match status" value="1"/>
</dbReference>
<evidence type="ECO:0000256" key="11">
    <source>
        <dbReference type="PIRNR" id="PIRNR001461"/>
    </source>
</evidence>
<dbReference type="GO" id="GO:0004750">
    <property type="term" value="F:D-ribulose-phosphate 3-epimerase activity"/>
    <property type="evidence" value="ECO:0007669"/>
    <property type="project" value="UniProtKB-UniRule"/>
</dbReference>
<dbReference type="GO" id="GO:0005737">
    <property type="term" value="C:cytoplasm"/>
    <property type="evidence" value="ECO:0007669"/>
    <property type="project" value="UniProtKB-ARBA"/>
</dbReference>
<dbReference type="GO" id="GO:0019323">
    <property type="term" value="P:pentose catabolic process"/>
    <property type="evidence" value="ECO:0007669"/>
    <property type="project" value="UniProtKB-UniRule"/>
</dbReference>
<dbReference type="CDD" id="cd00429">
    <property type="entry name" value="RPE"/>
    <property type="match status" value="1"/>
</dbReference>
<dbReference type="Proteomes" id="UP000321820">
    <property type="component" value="Chromosome"/>
</dbReference>
<keyword evidence="8 10" id="KW-0479">Metal-binding</keyword>
<keyword evidence="9 10" id="KW-0413">Isomerase</keyword>
<dbReference type="NCBIfam" id="TIGR01163">
    <property type="entry name" value="rpe"/>
    <property type="match status" value="1"/>
</dbReference>
<feature type="binding site" evidence="10">
    <location>
        <begin position="174"/>
        <end position="176"/>
    </location>
    <ligand>
        <name>substrate</name>
    </ligand>
</feature>
<dbReference type="InterPro" id="IPR026019">
    <property type="entry name" value="Ribul_P_3_epim"/>
</dbReference>
<keyword evidence="16" id="KW-1185">Reference proteome</keyword>
<comment type="cofactor">
    <cofactor evidence="5">
        <name>Fe(2+)</name>
        <dbReference type="ChEBI" id="CHEBI:29033"/>
    </cofactor>
</comment>
<evidence type="ECO:0000313" key="16">
    <source>
        <dbReference type="Proteomes" id="UP000321820"/>
    </source>
</evidence>
<organism evidence="15 16">
    <name type="scientific">Terriglobus albidus</name>
    <dbReference type="NCBI Taxonomy" id="1592106"/>
    <lineage>
        <taxon>Bacteria</taxon>
        <taxon>Pseudomonadati</taxon>
        <taxon>Acidobacteriota</taxon>
        <taxon>Terriglobia</taxon>
        <taxon>Terriglobales</taxon>
        <taxon>Acidobacteriaceae</taxon>
        <taxon>Terriglobus</taxon>
    </lineage>
</organism>
<comment type="function">
    <text evidence="10">Catalyzes the reversible epimerization of D-ribulose 5-phosphate to D-xylulose 5-phosphate.</text>
</comment>
<gene>
    <name evidence="10 15" type="primary">rpe</name>
    <name evidence="15" type="ORF">FTW19_04450</name>
</gene>